<dbReference type="FunFam" id="3.30.160.360:FF:000005">
    <property type="entry name" value="Putative lysine-specific demethylase JMJ16"/>
    <property type="match status" value="1"/>
</dbReference>
<sequence>MAGLMGTKYIEADVTDDPDGIPPVPPGFTSLASFTLQRVQDDVMVSTCASDSIQLRREADCSILGDKKLRKSLRHKPWVNYSQFDNSSEEESDAELYEQVTARWCPQDACRPVLDEAPIFYPSEEEFEDTLKYIASIRPSAEPYGICRIVPPPSWNPPFLLKEKDFTLESFQKYANDFKEQYFCNDVHFDLSSGQWGPSLENIEGEYWRIVERPSEEIEVLYGADLDTGIFGSGFPRASFSMTNSEFKDQYVKSGMCFSSFCWVRCLCQHVEDHHLYSLSYLHCGDPKMWYGVPGKDAQKLEAAMKKHLPDLFEEQPDLLHNLVTQCFNCGFNCAEAVNVAPIDWLPHGQNAVELYREQGHKISISHDKLLLGAAREAARIEMERVRRDFLCSSSQSRKIDTGFDADSERECVVCHYDLHLSAAGCPCSPDRSWVAFEFLSLKKTAREPKPIDKANVKETKEQGPLNQSCSNDDARTEIKASRLQPSSLEVPKEGEKITLDKVYSIQTVADHSSTKPTSLSVSKELCPMESGARLSDYSGQIHSSNGTANCDDEVTSCNSDKDQVKDQEEGTCRKDFSNLLAVKEVCGGSSTDIGNHLQHPELSGNERPNDESKAGKPDLNSHLNLMDRGKPVTSPSCSLNSLDRCNSLQRGPRIAKVVWRINCTVEPLEYGVVFCGKLWSTSQAIFPKGYKSRVRYISILDPTEICYYISEILDAGLLGPLFMVVVEHHTSEVFIHMSAARCWNMVRERVNLEIMKQHKMGRINLPCLQPQESVDGLEMFGLSSPAVMQVIEALDPSHVCTDYWRSRPQAQAPSLPATTLIKDNGSSLIKDQGSEEGPLPVGSNVALRIRSLFKKANPEELHALQGILCGDAPNNSKHQAIQFLNGELESRKSK</sequence>
<comment type="caution">
    <text evidence="13">The sequence shown here is derived from an EMBL/GenBank/DDBJ whole genome shotgun (WGS) entry which is preliminary data.</text>
</comment>
<keyword evidence="10" id="KW-0539">Nucleus</keyword>
<feature type="region of interest" description="Disordered" evidence="11">
    <location>
        <begin position="549"/>
        <end position="570"/>
    </location>
</feature>
<dbReference type="InterPro" id="IPR003347">
    <property type="entry name" value="JmjC_dom"/>
</dbReference>
<evidence type="ECO:0000256" key="2">
    <source>
        <dbReference type="ARBA" id="ARBA00004123"/>
    </source>
</evidence>
<comment type="subcellular location">
    <subcellularLocation>
        <location evidence="2">Nucleus</location>
    </subcellularLocation>
</comment>
<dbReference type="EMBL" id="CM017880">
    <property type="protein sequence ID" value="KAG1361536.1"/>
    <property type="molecule type" value="Genomic_DNA"/>
</dbReference>
<evidence type="ECO:0000313" key="14">
    <source>
        <dbReference type="Proteomes" id="UP000797356"/>
    </source>
</evidence>
<feature type="domain" description="JmjN" evidence="12">
    <location>
        <begin position="117"/>
        <end position="158"/>
    </location>
</feature>
<dbReference type="GO" id="GO:0034647">
    <property type="term" value="F:histone H3K4me/H3K4me2/H3K4me3 demethylase activity"/>
    <property type="evidence" value="ECO:0007669"/>
    <property type="project" value="TreeGrafter"/>
</dbReference>
<dbReference type="GO" id="GO:0005634">
    <property type="term" value="C:nucleus"/>
    <property type="evidence" value="ECO:0007669"/>
    <property type="project" value="UniProtKB-SubCell"/>
</dbReference>
<dbReference type="SUPFAM" id="SSF51197">
    <property type="entry name" value="Clavaminate synthase-like"/>
    <property type="match status" value="1"/>
</dbReference>
<dbReference type="Pfam" id="PF02373">
    <property type="entry name" value="JmjC"/>
    <property type="match status" value="1"/>
</dbReference>
<dbReference type="SMART" id="SM00541">
    <property type="entry name" value="FYRN"/>
    <property type="match status" value="1"/>
</dbReference>
<keyword evidence="8" id="KW-0805">Transcription regulation</keyword>
<reference evidence="13" key="1">
    <citation type="journal article" date="2017" name="Gigascience">
        <title>The genome draft of coconut (Cocos nucifera).</title>
        <authorList>
            <person name="Xiao Y."/>
            <person name="Xu P."/>
            <person name="Fan H."/>
            <person name="Baudouin L."/>
            <person name="Xia W."/>
            <person name="Bocs S."/>
            <person name="Xu J."/>
            <person name="Li Q."/>
            <person name="Guo A."/>
            <person name="Zhou L."/>
            <person name="Li J."/>
            <person name="Wu Y."/>
            <person name="Ma Z."/>
            <person name="Armero A."/>
            <person name="Issali A.E."/>
            <person name="Liu N."/>
            <person name="Peng M."/>
            <person name="Yang Y."/>
        </authorList>
    </citation>
    <scope>NUCLEOTIDE SEQUENCE</scope>
    <source>
        <tissue evidence="13">Spear leaf of Hainan Tall coconut</tissue>
    </source>
</reference>
<keyword evidence="6" id="KW-0560">Oxidoreductase</keyword>
<keyword evidence="14" id="KW-1185">Reference proteome</keyword>
<dbReference type="Pfam" id="PF05965">
    <property type="entry name" value="FYRC"/>
    <property type="match status" value="1"/>
</dbReference>
<dbReference type="SMART" id="SM00558">
    <property type="entry name" value="JmjC"/>
    <property type="match status" value="1"/>
</dbReference>
<evidence type="ECO:0000256" key="7">
    <source>
        <dbReference type="ARBA" id="ARBA00023004"/>
    </source>
</evidence>
<keyword evidence="3" id="KW-0479">Metal-binding</keyword>
<dbReference type="PANTHER" id="PTHR10694">
    <property type="entry name" value="LYSINE-SPECIFIC DEMETHYLASE"/>
    <property type="match status" value="1"/>
</dbReference>
<dbReference type="Gene3D" id="2.60.120.650">
    <property type="entry name" value="Cupin"/>
    <property type="match status" value="2"/>
</dbReference>
<keyword evidence="5" id="KW-0223">Dioxygenase</keyword>
<evidence type="ECO:0000256" key="11">
    <source>
        <dbReference type="SAM" id="MobiDB-lite"/>
    </source>
</evidence>
<evidence type="ECO:0000256" key="9">
    <source>
        <dbReference type="ARBA" id="ARBA00023163"/>
    </source>
</evidence>
<feature type="region of interest" description="Disordered" evidence="11">
    <location>
        <begin position="594"/>
        <end position="626"/>
    </location>
</feature>
<feature type="compositionally biased region" description="Basic and acidic residues" evidence="11">
    <location>
        <begin position="560"/>
        <end position="570"/>
    </location>
</feature>
<dbReference type="PANTHER" id="PTHR10694:SF113">
    <property type="entry name" value="PROTEIN JUMONJI"/>
    <property type="match status" value="1"/>
</dbReference>
<dbReference type="PROSITE" id="PS51543">
    <property type="entry name" value="FYRC"/>
    <property type="match status" value="1"/>
</dbReference>
<evidence type="ECO:0000256" key="4">
    <source>
        <dbReference type="ARBA" id="ARBA00022853"/>
    </source>
</evidence>
<dbReference type="InterPro" id="IPR003889">
    <property type="entry name" value="FYrich_C"/>
</dbReference>
<comment type="cofactor">
    <cofactor evidence="1">
        <name>Fe(2+)</name>
        <dbReference type="ChEBI" id="CHEBI:29033"/>
    </cofactor>
</comment>
<keyword evidence="7" id="KW-0408">Iron</keyword>
<dbReference type="AlphaFoldDB" id="A0A8K0IL99"/>
<feature type="compositionally biased region" description="Basic and acidic residues" evidence="11">
    <location>
        <begin position="608"/>
        <end position="617"/>
    </location>
</feature>
<dbReference type="GO" id="GO:0000785">
    <property type="term" value="C:chromatin"/>
    <property type="evidence" value="ECO:0007669"/>
    <property type="project" value="TreeGrafter"/>
</dbReference>
<keyword evidence="4" id="KW-0156">Chromatin regulator</keyword>
<dbReference type="InterPro" id="IPR003349">
    <property type="entry name" value="JmjN"/>
</dbReference>
<evidence type="ECO:0000256" key="8">
    <source>
        <dbReference type="ARBA" id="ARBA00023015"/>
    </source>
</evidence>
<dbReference type="SMART" id="SM00542">
    <property type="entry name" value="FYRC"/>
    <property type="match status" value="1"/>
</dbReference>
<dbReference type="OrthoDB" id="1678912at2759"/>
<evidence type="ECO:0000256" key="6">
    <source>
        <dbReference type="ARBA" id="ARBA00023002"/>
    </source>
</evidence>
<dbReference type="SMART" id="SM00545">
    <property type="entry name" value="JmjN"/>
    <property type="match status" value="1"/>
</dbReference>
<name>A0A8K0IL99_COCNU</name>
<dbReference type="Pfam" id="PF05964">
    <property type="entry name" value="FYRN"/>
    <property type="match status" value="1"/>
</dbReference>
<proteinExistence type="predicted"/>
<evidence type="ECO:0000256" key="5">
    <source>
        <dbReference type="ARBA" id="ARBA00022964"/>
    </source>
</evidence>
<gene>
    <name evidence="13" type="ORF">COCNU_09G009990</name>
</gene>
<dbReference type="PROSITE" id="PS51542">
    <property type="entry name" value="FYRN"/>
    <property type="match status" value="1"/>
</dbReference>
<evidence type="ECO:0000256" key="10">
    <source>
        <dbReference type="ARBA" id="ARBA00023242"/>
    </source>
</evidence>
<dbReference type="Gene3D" id="3.30.160.360">
    <property type="match status" value="1"/>
</dbReference>
<organism evidence="13 14">
    <name type="scientific">Cocos nucifera</name>
    <name type="common">Coconut palm</name>
    <dbReference type="NCBI Taxonomy" id="13894"/>
    <lineage>
        <taxon>Eukaryota</taxon>
        <taxon>Viridiplantae</taxon>
        <taxon>Streptophyta</taxon>
        <taxon>Embryophyta</taxon>
        <taxon>Tracheophyta</taxon>
        <taxon>Spermatophyta</taxon>
        <taxon>Magnoliopsida</taxon>
        <taxon>Liliopsida</taxon>
        <taxon>Arecaceae</taxon>
        <taxon>Arecoideae</taxon>
        <taxon>Cocoseae</taxon>
        <taxon>Attaleinae</taxon>
        <taxon>Cocos</taxon>
    </lineage>
</organism>
<keyword evidence="9" id="KW-0804">Transcription</keyword>
<dbReference type="GO" id="GO:0045814">
    <property type="term" value="P:negative regulation of gene expression, epigenetic"/>
    <property type="evidence" value="ECO:0007669"/>
    <property type="project" value="UniProtKB-ARBA"/>
</dbReference>
<dbReference type="GO" id="GO:0046872">
    <property type="term" value="F:metal ion binding"/>
    <property type="evidence" value="ECO:0007669"/>
    <property type="project" value="UniProtKB-KW"/>
</dbReference>
<dbReference type="InterPro" id="IPR003888">
    <property type="entry name" value="FYrich_N"/>
</dbReference>
<protein>
    <recommendedName>
        <fullName evidence="12">JmjN domain-containing protein</fullName>
    </recommendedName>
</protein>
<evidence type="ECO:0000313" key="13">
    <source>
        <dbReference type="EMBL" id="KAG1361536.1"/>
    </source>
</evidence>
<dbReference type="Pfam" id="PF02375">
    <property type="entry name" value="JmjN"/>
    <property type="match status" value="1"/>
</dbReference>
<accession>A0A8K0IL99</accession>
<evidence type="ECO:0000259" key="12">
    <source>
        <dbReference type="PROSITE" id="PS51183"/>
    </source>
</evidence>
<dbReference type="Proteomes" id="UP000797356">
    <property type="component" value="Chromosome 9"/>
</dbReference>
<dbReference type="PROSITE" id="PS51183">
    <property type="entry name" value="JMJN"/>
    <property type="match status" value="1"/>
</dbReference>
<evidence type="ECO:0000256" key="1">
    <source>
        <dbReference type="ARBA" id="ARBA00001954"/>
    </source>
</evidence>
<reference evidence="13" key="2">
    <citation type="submission" date="2019-07" db="EMBL/GenBank/DDBJ databases">
        <authorList>
            <person name="Yang Y."/>
            <person name="Bocs S."/>
            <person name="Baudouin L."/>
        </authorList>
    </citation>
    <scope>NUCLEOTIDE SEQUENCE</scope>
    <source>
        <tissue evidence="13">Spear leaf of Hainan Tall coconut</tissue>
    </source>
</reference>
<evidence type="ECO:0000256" key="3">
    <source>
        <dbReference type="ARBA" id="ARBA00022723"/>
    </source>
</evidence>